<dbReference type="OrthoDB" id="979507at2"/>
<evidence type="ECO:0000313" key="3">
    <source>
        <dbReference type="Proteomes" id="UP000239747"/>
    </source>
</evidence>
<evidence type="ECO:0000259" key="1">
    <source>
        <dbReference type="Pfam" id="PF03781"/>
    </source>
</evidence>
<comment type="caution">
    <text evidence="2">The sequence shown here is derived from an EMBL/GenBank/DDBJ whole genome shotgun (WGS) entry which is preliminary data.</text>
</comment>
<dbReference type="Proteomes" id="UP000239747">
    <property type="component" value="Unassembled WGS sequence"/>
</dbReference>
<protein>
    <recommendedName>
        <fullName evidence="1">Sulfatase-modifying factor enzyme-like domain-containing protein</fullName>
    </recommendedName>
</protein>
<feature type="domain" description="Sulfatase-modifying factor enzyme-like" evidence="1">
    <location>
        <begin position="46"/>
        <end position="217"/>
    </location>
</feature>
<dbReference type="InterPro" id="IPR005532">
    <property type="entry name" value="SUMF_dom"/>
</dbReference>
<gene>
    <name evidence="2" type="ORF">BST92_10330</name>
</gene>
<organism evidence="2 3">
    <name type="scientific">Nonlabens arenilitoris</name>
    <dbReference type="NCBI Taxonomy" id="1217969"/>
    <lineage>
        <taxon>Bacteria</taxon>
        <taxon>Pseudomonadati</taxon>
        <taxon>Bacteroidota</taxon>
        <taxon>Flavobacteriia</taxon>
        <taxon>Flavobacteriales</taxon>
        <taxon>Flavobacteriaceae</taxon>
        <taxon>Nonlabens</taxon>
    </lineage>
</organism>
<accession>A0A2S7UBI5</accession>
<evidence type="ECO:0000313" key="2">
    <source>
        <dbReference type="EMBL" id="PQJ32298.1"/>
    </source>
</evidence>
<dbReference type="Gene3D" id="3.90.1580.10">
    <property type="entry name" value="paralog of FGE (formylglycine-generating enzyme)"/>
    <property type="match status" value="1"/>
</dbReference>
<name>A0A2S7UBI5_9FLAO</name>
<proteinExistence type="predicted"/>
<dbReference type="InterPro" id="IPR042095">
    <property type="entry name" value="SUMF_sf"/>
</dbReference>
<dbReference type="EMBL" id="MTPW01000001">
    <property type="protein sequence ID" value="PQJ32298.1"/>
    <property type="molecule type" value="Genomic_DNA"/>
</dbReference>
<dbReference type="InterPro" id="IPR016187">
    <property type="entry name" value="CTDL_fold"/>
</dbReference>
<dbReference type="PROSITE" id="PS51257">
    <property type="entry name" value="PROKAR_LIPOPROTEIN"/>
    <property type="match status" value="1"/>
</dbReference>
<dbReference type="Pfam" id="PF03781">
    <property type="entry name" value="FGE-sulfatase"/>
    <property type="match status" value="1"/>
</dbReference>
<reference evidence="2 3" key="1">
    <citation type="submission" date="2017-01" db="EMBL/GenBank/DDBJ databases">
        <title>Trade-off between light-utilization and light-protection in marine flavobacteria.</title>
        <authorList>
            <person name="Kumagai Y."/>
            <person name="Yoshizawa S."/>
            <person name="Kogure K."/>
            <person name="Iwasaki W."/>
        </authorList>
    </citation>
    <scope>NUCLEOTIDE SEQUENCE [LARGE SCALE GENOMIC DNA]</scope>
    <source>
        <strain evidence="2 3">KCTC 32109</strain>
    </source>
</reference>
<sequence length="276" mass="32169">MFLTAKFSLMSLFKKSIFPLFLLFVLVISCGPKPSNNDDIAIELEDTSIPPGTIKLTDNLYIDRVPVTNLMYSEFLDHLGNYWSEKKHEKMKTYPSYGLEADSVFQPYSGSTRLMIGATLDPKLMVTPKLTLGNYTSHPYYQWHPVVQVSQEKAELFCKWRTDMVNAVYGIRSKNENQRSQYPTKVLYRLPTEKEMIAAQNLLDKKLKLLTYQDEIYSYAGDFYKFRRIQDDYHMAIFEMRELSKNGPYLPIYKSLSYYETSELNTGFRCICEVTP</sequence>
<dbReference type="AlphaFoldDB" id="A0A2S7UBI5"/>
<dbReference type="SUPFAM" id="SSF56436">
    <property type="entry name" value="C-type lectin-like"/>
    <property type="match status" value="1"/>
</dbReference>
<keyword evidence="3" id="KW-1185">Reference proteome</keyword>